<reference evidence="3 4" key="1">
    <citation type="submission" date="2018-08" db="EMBL/GenBank/DDBJ databases">
        <title>A genome reference for cultivated species of the human gut microbiota.</title>
        <authorList>
            <person name="Zou Y."/>
            <person name="Xue W."/>
            <person name="Luo G."/>
        </authorList>
    </citation>
    <scope>NUCLEOTIDE SEQUENCE [LARGE SCALE GENOMIC DNA]</scope>
    <source>
        <strain evidence="3 4">TM04-30</strain>
    </source>
</reference>
<protein>
    <submittedName>
        <fullName evidence="3">O-succinylbenzoate--CoA ligase</fullName>
    </submittedName>
</protein>
<dbReference type="RefSeq" id="WP_055288393.1">
    <property type="nucleotide sequence ID" value="NZ_AP019724.1"/>
</dbReference>
<dbReference type="EMBL" id="QSPV01000001">
    <property type="protein sequence ID" value="RGJ97146.1"/>
    <property type="molecule type" value="Genomic_DNA"/>
</dbReference>
<accession>A0A412MS62</accession>
<feature type="domain" description="AMP-dependent synthetase/ligase" evidence="1">
    <location>
        <begin position="8"/>
        <end position="340"/>
    </location>
</feature>
<proteinExistence type="predicted"/>
<evidence type="ECO:0000313" key="4">
    <source>
        <dbReference type="Proteomes" id="UP000260844"/>
    </source>
</evidence>
<evidence type="ECO:0000313" key="3">
    <source>
        <dbReference type="EMBL" id="RGJ97146.1"/>
    </source>
</evidence>
<name>A0A412MS62_BACUN</name>
<evidence type="ECO:0000313" key="5">
    <source>
        <dbReference type="Proteomes" id="UP000320533"/>
    </source>
</evidence>
<dbReference type="AlphaFoldDB" id="A0A412MS62"/>
<dbReference type="InterPro" id="IPR042099">
    <property type="entry name" value="ANL_N_sf"/>
</dbReference>
<dbReference type="Proteomes" id="UP000260844">
    <property type="component" value="Unassembled WGS sequence"/>
</dbReference>
<organism evidence="3 4">
    <name type="scientific">Bacteroides uniformis</name>
    <dbReference type="NCBI Taxonomy" id="820"/>
    <lineage>
        <taxon>Bacteria</taxon>
        <taxon>Pseudomonadati</taxon>
        <taxon>Bacteroidota</taxon>
        <taxon>Bacteroidia</taxon>
        <taxon>Bacteroidales</taxon>
        <taxon>Bacteroidaceae</taxon>
        <taxon>Bacteroides</taxon>
    </lineage>
</organism>
<dbReference type="PROSITE" id="PS00455">
    <property type="entry name" value="AMP_BINDING"/>
    <property type="match status" value="1"/>
</dbReference>
<keyword evidence="3" id="KW-0436">Ligase</keyword>
<dbReference type="KEGG" id="bun:Bun01g_24250"/>
<dbReference type="InterPro" id="IPR020845">
    <property type="entry name" value="AMP-binding_CS"/>
</dbReference>
<evidence type="ECO:0000313" key="2">
    <source>
        <dbReference type="EMBL" id="BBK88055.1"/>
    </source>
</evidence>
<dbReference type="Proteomes" id="UP000320533">
    <property type="component" value="Chromosome"/>
</dbReference>
<dbReference type="EMBL" id="AP019724">
    <property type="protein sequence ID" value="BBK88055.1"/>
    <property type="molecule type" value="Genomic_DNA"/>
</dbReference>
<dbReference type="PANTHER" id="PTHR24096">
    <property type="entry name" value="LONG-CHAIN-FATTY-ACID--COA LIGASE"/>
    <property type="match status" value="1"/>
</dbReference>
<dbReference type="SUPFAM" id="SSF56801">
    <property type="entry name" value="Acetyl-CoA synthetase-like"/>
    <property type="match status" value="1"/>
</dbReference>
<evidence type="ECO:0000259" key="1">
    <source>
        <dbReference type="Pfam" id="PF00501"/>
    </source>
</evidence>
<dbReference type="Pfam" id="PF00501">
    <property type="entry name" value="AMP-binding"/>
    <property type="match status" value="1"/>
</dbReference>
<sequence>MIYDIDKHNPSSIAVIDDEGQNVTYGEICSFTKNFREALPKRTLVFILAQNNLGTLLGYLGCLQNKVVPLIISLNTDHELYNRFIDMYHPEYLWLPQETADNKGFIPLFQAYGYSLVKTGLDAPALFEDLSMLLPTSGSTGSPKLVRHSYRNLEANAENVKLLFQLTPNQRAMASLPIHYTMGRSVIDSHLKAGATILLSGMSLLDKRFWTRLKDERATSFTGVPYSYDLFSKLHFERMDLPDLEIITQGGGKLSEKMFVYLAKYAEEHGKKFIATYGQTECSARMTYLPYNLAKSKICSIGIAEPNSKLSIVDSEGVETFEGEATGEMVFRGENVTLGYATCAEDLAKGDENNGVMHTGDIAHRDEDGCYFIVGRMKRFLKIYGLRISLDEVENLIKGSFNVDCVCFGTDELLKILITKSSLLNEVKEFVIEKTHLFHKAIEVEYIEKIPRNEAGKVILHNN</sequence>
<dbReference type="GO" id="GO:0016874">
    <property type="term" value="F:ligase activity"/>
    <property type="evidence" value="ECO:0007669"/>
    <property type="project" value="UniProtKB-KW"/>
</dbReference>
<dbReference type="InterPro" id="IPR000873">
    <property type="entry name" value="AMP-dep_synth/lig_dom"/>
</dbReference>
<gene>
    <name evidence="2" type="ORF">Bun01g_24250</name>
    <name evidence="3" type="ORF">DXD40_01720</name>
</gene>
<dbReference type="Gene3D" id="3.40.50.12780">
    <property type="entry name" value="N-terminal domain of ligase-like"/>
    <property type="match status" value="1"/>
</dbReference>
<reference evidence="2 5" key="2">
    <citation type="submission" date="2019-06" db="EMBL/GenBank/DDBJ databases">
        <title>Complete genome sequence of Bacteroides uniformis NBRC 113350.</title>
        <authorList>
            <person name="Miura T."/>
            <person name="Furukawa M."/>
            <person name="Shimamura M."/>
            <person name="Ohyama Y."/>
            <person name="Yamazoe A."/>
            <person name="Kawasaki H."/>
        </authorList>
    </citation>
    <scope>NUCLEOTIDE SEQUENCE [LARGE SCALE GENOMIC DNA]</scope>
    <source>
        <strain evidence="2 5">NBRC 113350</strain>
    </source>
</reference>